<dbReference type="AlphaFoldDB" id="A0A1S2XTT4"/>
<feature type="region of interest" description="Disordered" evidence="6">
    <location>
        <begin position="1"/>
        <end position="25"/>
    </location>
</feature>
<dbReference type="KEGG" id="cam:101510570"/>
<dbReference type="Pfam" id="PF03073">
    <property type="entry name" value="TspO_MBR"/>
    <property type="match status" value="1"/>
</dbReference>
<dbReference type="CDD" id="cd15904">
    <property type="entry name" value="TSPO_MBR"/>
    <property type="match status" value="1"/>
</dbReference>
<proteinExistence type="inferred from homology"/>
<dbReference type="Proteomes" id="UP000087171">
    <property type="component" value="Chromosome Ca3"/>
</dbReference>
<dbReference type="STRING" id="3827.A0A1S2XTT4"/>
<dbReference type="InterPro" id="IPR004307">
    <property type="entry name" value="TspO_MBR"/>
</dbReference>
<name>A0A1S2XTT4_CICAR</name>
<comment type="subcellular location">
    <subcellularLocation>
        <location evidence="1">Membrane</location>
        <topology evidence="1">Multi-pass membrane protein</topology>
    </subcellularLocation>
</comment>
<keyword evidence="5 7" id="KW-0472">Membrane</keyword>
<evidence type="ECO:0000256" key="2">
    <source>
        <dbReference type="ARBA" id="ARBA00007524"/>
    </source>
</evidence>
<feature type="compositionally biased region" description="Polar residues" evidence="6">
    <location>
        <begin position="1"/>
        <end position="16"/>
    </location>
</feature>
<dbReference type="PIRSF" id="PIRSF005859">
    <property type="entry name" value="PBR"/>
    <property type="match status" value="1"/>
</dbReference>
<evidence type="ECO:0000256" key="6">
    <source>
        <dbReference type="SAM" id="MobiDB-lite"/>
    </source>
</evidence>
<feature type="transmembrane region" description="Helical" evidence="7">
    <location>
        <begin position="117"/>
        <end position="135"/>
    </location>
</feature>
<keyword evidence="4 7" id="KW-1133">Transmembrane helix</keyword>
<dbReference type="GO" id="GO:0033013">
    <property type="term" value="P:tetrapyrrole metabolic process"/>
    <property type="evidence" value="ECO:0007669"/>
    <property type="project" value="UniProtKB-ARBA"/>
</dbReference>
<dbReference type="FunFam" id="1.20.1260.100:FF:000001">
    <property type="entry name" value="translocator protein 2"/>
    <property type="match status" value="1"/>
</dbReference>
<feature type="transmembrane region" description="Helical" evidence="7">
    <location>
        <begin position="78"/>
        <end position="105"/>
    </location>
</feature>
<dbReference type="OrthoDB" id="8841220at2759"/>
<reference evidence="9 10" key="2">
    <citation type="submission" date="2025-04" db="UniProtKB">
        <authorList>
            <consortium name="RefSeq"/>
        </authorList>
    </citation>
    <scope>IDENTIFICATION</scope>
    <source>
        <tissue evidence="9 10">Etiolated seedlings</tissue>
    </source>
</reference>
<dbReference type="eggNOG" id="ENOG502RZ33">
    <property type="taxonomic scope" value="Eukaryota"/>
</dbReference>
<dbReference type="Gene3D" id="1.20.1260.100">
    <property type="entry name" value="TspO/MBR protein"/>
    <property type="match status" value="1"/>
</dbReference>
<organism evidence="8 9">
    <name type="scientific">Cicer arietinum</name>
    <name type="common">Chickpea</name>
    <name type="synonym">Garbanzo</name>
    <dbReference type="NCBI Taxonomy" id="3827"/>
    <lineage>
        <taxon>Eukaryota</taxon>
        <taxon>Viridiplantae</taxon>
        <taxon>Streptophyta</taxon>
        <taxon>Embryophyta</taxon>
        <taxon>Tracheophyta</taxon>
        <taxon>Spermatophyta</taxon>
        <taxon>Magnoliopsida</taxon>
        <taxon>eudicotyledons</taxon>
        <taxon>Gunneridae</taxon>
        <taxon>Pentapetalae</taxon>
        <taxon>rosids</taxon>
        <taxon>fabids</taxon>
        <taxon>Fabales</taxon>
        <taxon>Fabaceae</taxon>
        <taxon>Papilionoideae</taxon>
        <taxon>50 kb inversion clade</taxon>
        <taxon>NPAAA clade</taxon>
        <taxon>Hologalegina</taxon>
        <taxon>IRL clade</taxon>
        <taxon>Cicereae</taxon>
        <taxon>Cicer</taxon>
    </lineage>
</organism>
<dbReference type="RefSeq" id="XP_004494367.1">
    <property type="nucleotide sequence ID" value="XM_004494310.3"/>
</dbReference>
<dbReference type="InterPro" id="IPR038330">
    <property type="entry name" value="TspO/MBR-related_sf"/>
</dbReference>
<evidence type="ECO:0000256" key="5">
    <source>
        <dbReference type="ARBA" id="ARBA00023136"/>
    </source>
</evidence>
<feature type="transmembrane region" description="Helical" evidence="7">
    <location>
        <begin position="174"/>
        <end position="191"/>
    </location>
</feature>
<dbReference type="GO" id="GO:0016020">
    <property type="term" value="C:membrane"/>
    <property type="evidence" value="ECO:0007669"/>
    <property type="project" value="UniProtKB-SubCell"/>
</dbReference>
<evidence type="ECO:0000313" key="10">
    <source>
        <dbReference type="RefSeq" id="XP_027188448.1"/>
    </source>
</evidence>
<dbReference type="PANTHER" id="PTHR10057">
    <property type="entry name" value="PERIPHERAL-TYPE BENZODIAZEPINE RECEPTOR"/>
    <property type="match status" value="1"/>
</dbReference>
<dbReference type="PaxDb" id="3827-XP_004494367.1"/>
<evidence type="ECO:0000256" key="3">
    <source>
        <dbReference type="ARBA" id="ARBA00022692"/>
    </source>
</evidence>
<accession>A0A1S2XTT4</accession>
<evidence type="ECO:0000256" key="1">
    <source>
        <dbReference type="ARBA" id="ARBA00004141"/>
    </source>
</evidence>
<keyword evidence="8" id="KW-1185">Reference proteome</keyword>
<reference evidence="8" key="1">
    <citation type="journal article" date="2013" name="Nat. Biotechnol.">
        <title>Draft genome sequence of chickpea (Cicer arietinum) provides a resource for trait improvement.</title>
        <authorList>
            <person name="Varshney R.K."/>
            <person name="Song C."/>
            <person name="Saxena R.K."/>
            <person name="Azam S."/>
            <person name="Yu S."/>
            <person name="Sharpe A.G."/>
            <person name="Cannon S."/>
            <person name="Baek J."/>
            <person name="Rosen B.D."/>
            <person name="Tar'an B."/>
            <person name="Millan T."/>
            <person name="Zhang X."/>
            <person name="Ramsay L.D."/>
            <person name="Iwata A."/>
            <person name="Wang Y."/>
            <person name="Nelson W."/>
            <person name="Farmer A.D."/>
            <person name="Gaur P.M."/>
            <person name="Soderlund C."/>
            <person name="Penmetsa R.V."/>
            <person name="Xu C."/>
            <person name="Bharti A.K."/>
            <person name="He W."/>
            <person name="Winter P."/>
            <person name="Zhao S."/>
            <person name="Hane J.K."/>
            <person name="Carrasquilla-Garcia N."/>
            <person name="Condie J.A."/>
            <person name="Upadhyaya H.D."/>
            <person name="Luo M.C."/>
            <person name="Thudi M."/>
            <person name="Gowda C.L."/>
            <person name="Singh N.P."/>
            <person name="Lichtenzveig J."/>
            <person name="Gali K.K."/>
            <person name="Rubio J."/>
            <person name="Nadarajan N."/>
            <person name="Dolezel J."/>
            <person name="Bansal K.C."/>
            <person name="Xu X."/>
            <person name="Edwards D."/>
            <person name="Zhang G."/>
            <person name="Kahl G."/>
            <person name="Gil J."/>
            <person name="Singh K.B."/>
            <person name="Datta S.K."/>
            <person name="Jackson S.A."/>
            <person name="Wang J."/>
            <person name="Cook D.R."/>
        </authorList>
    </citation>
    <scope>NUCLEOTIDE SEQUENCE [LARGE SCALE GENOMIC DNA]</scope>
    <source>
        <strain evidence="8">cv. CDC Frontier</strain>
    </source>
</reference>
<protein>
    <submittedName>
        <fullName evidence="9 10">Translocator protein homolog</fullName>
    </submittedName>
</protein>
<evidence type="ECO:0000256" key="4">
    <source>
        <dbReference type="ARBA" id="ARBA00022989"/>
    </source>
</evidence>
<keyword evidence="3 7" id="KW-0812">Transmembrane</keyword>
<gene>
    <name evidence="9 10" type="primary">LOC101510570</name>
</gene>
<feature type="transmembrane region" description="Helical" evidence="7">
    <location>
        <begin position="141"/>
        <end position="162"/>
    </location>
</feature>
<dbReference type="PANTHER" id="PTHR10057:SF0">
    <property type="entry name" value="TRANSLOCATOR PROTEIN"/>
    <property type="match status" value="1"/>
</dbReference>
<feature type="transmembrane region" description="Helical" evidence="7">
    <location>
        <begin position="36"/>
        <end position="58"/>
    </location>
</feature>
<dbReference type="GeneID" id="101510570"/>
<evidence type="ECO:0000313" key="8">
    <source>
        <dbReference type="Proteomes" id="UP000087171"/>
    </source>
</evidence>
<evidence type="ECO:0000313" key="9">
    <source>
        <dbReference type="RefSeq" id="XP_004494367.1"/>
    </source>
</evidence>
<dbReference type="RefSeq" id="XP_027188448.1">
    <property type="nucleotide sequence ID" value="XM_027332647.1"/>
</dbReference>
<sequence>MDSANLKQRLTTPDQSTSEHEIKTKKDKRMIMAKRGLRSLIIAVSFPLSINLLSIYISSSFSSSNHNNKIMFGSKKPFWFPPLWALHLICPASSFLMGLSAWMVWADGGFHRNPTALLLYLLQLLFTVLWDPVVFGVGATSFGLMLCFGIFGSMFGCMLVFGKVNSVTRDLIKPCLAWIAFLFIVNLKLLFI</sequence>
<comment type="similarity">
    <text evidence="2">Belongs to the TspO/BZRP family.</text>
</comment>
<evidence type="ECO:0000256" key="7">
    <source>
        <dbReference type="SAM" id="Phobius"/>
    </source>
</evidence>